<keyword evidence="1" id="KW-0547">Nucleotide-binding</keyword>
<gene>
    <name evidence="4" type="ORF">TQ32_07805</name>
</gene>
<dbReference type="KEGG" id="pyc:TQ32_07805"/>
<dbReference type="Gene3D" id="3.40.50.620">
    <property type="entry name" value="HUPs"/>
    <property type="match status" value="1"/>
</dbReference>
<evidence type="ECO:0000259" key="3">
    <source>
        <dbReference type="Pfam" id="PF02568"/>
    </source>
</evidence>
<dbReference type="InterPro" id="IPR050102">
    <property type="entry name" value="tRNA_sulfurtransferase_ThiI"/>
</dbReference>
<dbReference type="Pfam" id="PF02568">
    <property type="entry name" value="ThiI"/>
    <property type="match status" value="1"/>
</dbReference>
<dbReference type="GeneID" id="28491731"/>
<evidence type="ECO:0000256" key="1">
    <source>
        <dbReference type="ARBA" id="ARBA00022741"/>
    </source>
</evidence>
<dbReference type="PANTHER" id="PTHR43209">
    <property type="entry name" value="TRNA SULFURTRANSFERASE"/>
    <property type="match status" value="1"/>
</dbReference>
<dbReference type="STRING" id="1609559.TQ32_07805"/>
<dbReference type="GO" id="GO:0052837">
    <property type="term" value="P:thiazole biosynthetic process"/>
    <property type="evidence" value="ECO:0007669"/>
    <property type="project" value="TreeGrafter"/>
</dbReference>
<dbReference type="EMBL" id="CP010835">
    <property type="protein sequence ID" value="AMM54392.1"/>
    <property type="molecule type" value="Genomic_DNA"/>
</dbReference>
<dbReference type="GO" id="GO:0005829">
    <property type="term" value="C:cytosol"/>
    <property type="evidence" value="ECO:0007669"/>
    <property type="project" value="TreeGrafter"/>
</dbReference>
<dbReference type="PATRIC" id="fig|1609559.3.peg.1632"/>
<dbReference type="PANTHER" id="PTHR43209:SF1">
    <property type="entry name" value="TRNA SULFURTRANSFERASE"/>
    <property type="match status" value="1"/>
</dbReference>
<dbReference type="OrthoDB" id="372227at2157"/>
<sequence>MKVVALLSSGIDSPVAIHLMASKGVEVYPLHFRQDEIKGDKVRRLVERLREIHGDLVKEPLIVDAFKVQAPVFEKLREIGKAKWTCVFCKYTMYIVATEYAKKIGADAIVTGDSLGQVASQTLDNLMVISTATDLPVLRPLIALDKEEIVRIAKDIGTFEISIEEEPPCPFVPRFPIVRAGLGQFKKIIEEVKDKLPRDVI</sequence>
<feature type="domain" description="Thil AANH" evidence="3">
    <location>
        <begin position="2"/>
        <end position="192"/>
    </location>
</feature>
<name>A0A127BAN7_9EURY</name>
<evidence type="ECO:0000313" key="5">
    <source>
        <dbReference type="Proteomes" id="UP000070587"/>
    </source>
</evidence>
<evidence type="ECO:0000256" key="2">
    <source>
        <dbReference type="ARBA" id="ARBA00022840"/>
    </source>
</evidence>
<dbReference type="GO" id="GO:0004810">
    <property type="term" value="F:CCA tRNA nucleotidyltransferase activity"/>
    <property type="evidence" value="ECO:0007669"/>
    <property type="project" value="InterPro"/>
</dbReference>
<evidence type="ECO:0000313" key="4">
    <source>
        <dbReference type="EMBL" id="AMM54392.1"/>
    </source>
</evidence>
<protein>
    <recommendedName>
        <fullName evidence="3">Thil AANH domain-containing protein</fullName>
    </recommendedName>
</protein>
<dbReference type="GO" id="GO:0005524">
    <property type="term" value="F:ATP binding"/>
    <property type="evidence" value="ECO:0007669"/>
    <property type="project" value="UniProtKB-KW"/>
</dbReference>
<organism evidence="4 5">
    <name type="scientific">Pyrococcus kukulkanii</name>
    <dbReference type="NCBI Taxonomy" id="1609559"/>
    <lineage>
        <taxon>Archaea</taxon>
        <taxon>Methanobacteriati</taxon>
        <taxon>Methanobacteriota</taxon>
        <taxon>Thermococci</taxon>
        <taxon>Thermococcales</taxon>
        <taxon>Thermococcaceae</taxon>
        <taxon>Pyrococcus</taxon>
    </lineage>
</organism>
<dbReference type="GO" id="GO:0002937">
    <property type="term" value="P:tRNA 4-thiouridine biosynthesis"/>
    <property type="evidence" value="ECO:0007669"/>
    <property type="project" value="TreeGrafter"/>
</dbReference>
<dbReference type="Proteomes" id="UP000070587">
    <property type="component" value="Chromosome"/>
</dbReference>
<dbReference type="RefSeq" id="WP_068323202.1">
    <property type="nucleotide sequence ID" value="NZ_CP010835.1"/>
</dbReference>
<reference evidence="5" key="1">
    <citation type="submission" date="2015-02" db="EMBL/GenBank/DDBJ databases">
        <title>Pyrococcus kukulkanii sp. nov., a novel hyperthermophilic archaeon isolated from a deep-sea hydrothermal vent at the Guaymas Basin.</title>
        <authorList>
            <person name="Oger P.M."/>
            <person name="Callac N."/>
            <person name="Jebbar M."/>
            <person name="Godfroy A."/>
        </authorList>
    </citation>
    <scope>NUCLEOTIDE SEQUENCE [LARGE SCALE GENOMIC DNA]</scope>
    <source>
        <strain evidence="5">NCB100</strain>
    </source>
</reference>
<keyword evidence="2" id="KW-0067">ATP-binding</keyword>
<accession>A0A127BAN7</accession>
<dbReference type="SUPFAM" id="SSF52402">
    <property type="entry name" value="Adenine nucleotide alpha hydrolases-like"/>
    <property type="match status" value="1"/>
</dbReference>
<dbReference type="InterPro" id="IPR020536">
    <property type="entry name" value="ThiI_AANH"/>
</dbReference>
<dbReference type="AlphaFoldDB" id="A0A127BAN7"/>
<dbReference type="InterPro" id="IPR014729">
    <property type="entry name" value="Rossmann-like_a/b/a_fold"/>
</dbReference>
<reference evidence="4 5" key="2">
    <citation type="journal article" date="2016" name="Int. J. Syst. Evol. Microbiol.">
        <title>Pyrococcus kukulkanii sp. nov., a hyperthermophilic, piezophilic archaeon isolated from a deep-sea hydrothermal vent.</title>
        <authorList>
            <person name="Callac N."/>
            <person name="Oger P."/>
            <person name="Lesongeur F."/>
            <person name="Rattray J.E."/>
            <person name="Vannier P."/>
            <person name="Michoud G."/>
            <person name="Beauverger M."/>
            <person name="Gayet N."/>
            <person name="Rouxel O."/>
            <person name="Jebbar M."/>
            <person name="Godfroy A."/>
        </authorList>
    </citation>
    <scope>NUCLEOTIDE SEQUENCE [LARGE SCALE GENOMIC DNA]</scope>
    <source>
        <strain evidence="4 5">NCB100</strain>
    </source>
</reference>
<dbReference type="NCBIfam" id="NF006222">
    <property type="entry name" value="PRK08349.1"/>
    <property type="match status" value="1"/>
</dbReference>
<proteinExistence type="predicted"/>